<accession>A0A8J9TP45</accession>
<dbReference type="Pfam" id="PF13468">
    <property type="entry name" value="Glyoxalase_3"/>
    <property type="match status" value="1"/>
</dbReference>
<dbReference type="Gene3D" id="3.10.180.10">
    <property type="entry name" value="2,3-Dihydroxybiphenyl 1,2-Dioxygenase, domain 1"/>
    <property type="match status" value="1"/>
</dbReference>
<evidence type="ECO:0000259" key="1">
    <source>
        <dbReference type="Pfam" id="PF13468"/>
    </source>
</evidence>
<organism evidence="2">
    <name type="scientific">Phaeodactylum tricornutum</name>
    <name type="common">Diatom</name>
    <dbReference type="NCBI Taxonomy" id="2850"/>
    <lineage>
        <taxon>Eukaryota</taxon>
        <taxon>Sar</taxon>
        <taxon>Stramenopiles</taxon>
        <taxon>Ochrophyta</taxon>
        <taxon>Bacillariophyta</taxon>
        <taxon>Bacillariophyceae</taxon>
        <taxon>Bacillariophycidae</taxon>
        <taxon>Naviculales</taxon>
        <taxon>Phaeodactylaceae</taxon>
        <taxon>Phaeodactylum</taxon>
    </lineage>
</organism>
<gene>
    <name evidence="2" type="ORF">PTTT1_LOCUS27578</name>
</gene>
<dbReference type="InterPro" id="IPR025870">
    <property type="entry name" value="Glyoxalase-like_dom"/>
</dbReference>
<proteinExistence type="predicted"/>
<name>A0A8J9TP45_PHATR</name>
<feature type="domain" description="Glyoxalase-like" evidence="1">
    <location>
        <begin position="69"/>
        <end position="236"/>
    </location>
</feature>
<dbReference type="AlphaFoldDB" id="A0A8J9TP45"/>
<reference evidence="2" key="1">
    <citation type="submission" date="2022-02" db="EMBL/GenBank/DDBJ databases">
        <authorList>
            <person name="Giguere J D."/>
        </authorList>
    </citation>
    <scope>NUCLEOTIDE SEQUENCE</scope>
    <source>
        <strain evidence="2">CCAP 1055/1</strain>
    </source>
</reference>
<dbReference type="InterPro" id="IPR029068">
    <property type="entry name" value="Glyas_Bleomycin-R_OHBP_Dase"/>
</dbReference>
<dbReference type="Proteomes" id="UP000836788">
    <property type="component" value="Chromosome 2"/>
</dbReference>
<dbReference type="EMBL" id="OU594943">
    <property type="protein sequence ID" value="CAG9284973.1"/>
    <property type="molecule type" value="Genomic_DNA"/>
</dbReference>
<protein>
    <recommendedName>
        <fullName evidence="1">Glyoxalase-like domain-containing protein</fullName>
    </recommendedName>
</protein>
<evidence type="ECO:0000313" key="2">
    <source>
        <dbReference type="EMBL" id="CAG9284973.1"/>
    </source>
</evidence>
<sequence length="295" mass="32166">MAQVESIISTNNDSSSEDAEMKALMAKWDAENGTAIDDDVDEELDDDPLDYDEALEKYRRVLFADSNAIDHIFLGTSDFDQAMTDFTQLTGIEPVMVVSLNGLGTKSARVGFNECCFLEIVGPDPKQADTPMKHKLSGIEAGKLVPLHYAVRHDETMKTIKSETLPNLGYGFDQITMVAKDRGMPWQWDMVILEDHSDGGLAPIYCHWGKSTHGASKLPQVGRLVSVKVRVRDAQSPILQLLSKVDGVDAGAAEGGQDMLAFTFTSEKGTHTFSTSSPIGIAFPKEGGLPVKHAF</sequence>